<name>A0A226DBN1_FOLCA</name>
<accession>A0A226DBN1</accession>
<dbReference type="GO" id="GO:0071004">
    <property type="term" value="C:U2-type prespliceosome"/>
    <property type="evidence" value="ECO:0007669"/>
    <property type="project" value="TreeGrafter"/>
</dbReference>
<dbReference type="GO" id="GO:0005685">
    <property type="term" value="C:U1 snRNP"/>
    <property type="evidence" value="ECO:0007669"/>
    <property type="project" value="TreeGrafter"/>
</dbReference>
<dbReference type="GO" id="GO:0000243">
    <property type="term" value="C:commitment complex"/>
    <property type="evidence" value="ECO:0007669"/>
    <property type="project" value="TreeGrafter"/>
</dbReference>
<reference evidence="8 9" key="1">
    <citation type="submission" date="2015-12" db="EMBL/GenBank/DDBJ databases">
        <title>The genome of Folsomia candida.</title>
        <authorList>
            <person name="Faddeeva A."/>
            <person name="Derks M.F."/>
            <person name="Anvar Y."/>
            <person name="Smit S."/>
            <person name="Van Straalen N."/>
            <person name="Roelofs D."/>
        </authorList>
    </citation>
    <scope>NUCLEOTIDE SEQUENCE [LARGE SCALE GENOMIC DNA]</scope>
    <source>
        <strain evidence="8 9">VU population</strain>
        <tissue evidence="8">Whole body</tissue>
    </source>
</reference>
<dbReference type="InterPro" id="IPR011990">
    <property type="entry name" value="TPR-like_helical_dom_sf"/>
</dbReference>
<dbReference type="PANTHER" id="PTHR17204">
    <property type="entry name" value="PRE-MRNA PROCESSING PROTEIN PRP39-RELATED"/>
    <property type="match status" value="1"/>
</dbReference>
<feature type="compositionally biased region" description="Polar residues" evidence="7">
    <location>
        <begin position="1"/>
        <end position="16"/>
    </location>
</feature>
<keyword evidence="2" id="KW-0507">mRNA processing</keyword>
<comment type="subcellular location">
    <subcellularLocation>
        <location evidence="1">Nucleus</location>
    </subcellularLocation>
</comment>
<protein>
    <submittedName>
        <fullName evidence="8">Pre-mRNA-processing factor 39</fullName>
    </submittedName>
</protein>
<keyword evidence="9" id="KW-1185">Reference proteome</keyword>
<dbReference type="EMBL" id="LNIX01000025">
    <property type="protein sequence ID" value="OXA42619.1"/>
    <property type="molecule type" value="Genomic_DNA"/>
</dbReference>
<evidence type="ECO:0000256" key="2">
    <source>
        <dbReference type="ARBA" id="ARBA00022664"/>
    </source>
</evidence>
<dbReference type="InterPro" id="IPR003107">
    <property type="entry name" value="HAT"/>
</dbReference>
<evidence type="ECO:0000256" key="3">
    <source>
        <dbReference type="ARBA" id="ARBA00022737"/>
    </source>
</evidence>
<dbReference type="SUPFAM" id="SSF48452">
    <property type="entry name" value="TPR-like"/>
    <property type="match status" value="1"/>
</dbReference>
<keyword evidence="3" id="KW-0677">Repeat</keyword>
<dbReference type="AlphaFoldDB" id="A0A226DBN1"/>
<evidence type="ECO:0000256" key="1">
    <source>
        <dbReference type="ARBA" id="ARBA00004123"/>
    </source>
</evidence>
<evidence type="ECO:0000313" key="9">
    <source>
        <dbReference type="Proteomes" id="UP000198287"/>
    </source>
</evidence>
<gene>
    <name evidence="8" type="ORF">Fcan01_22485</name>
</gene>
<dbReference type="PANTHER" id="PTHR17204:SF5">
    <property type="entry name" value="PRE-MRNA-PROCESSING FACTOR 39"/>
    <property type="match status" value="1"/>
</dbReference>
<keyword evidence="5" id="KW-0539">Nucleus</keyword>
<evidence type="ECO:0000313" key="8">
    <source>
        <dbReference type="EMBL" id="OXA42619.1"/>
    </source>
</evidence>
<evidence type="ECO:0000256" key="7">
    <source>
        <dbReference type="SAM" id="MobiDB-lite"/>
    </source>
</evidence>
<dbReference type="Proteomes" id="UP000198287">
    <property type="component" value="Unassembled WGS sequence"/>
</dbReference>
<dbReference type="GO" id="GO:0030627">
    <property type="term" value="F:pre-mRNA 5'-splice site binding"/>
    <property type="evidence" value="ECO:0007669"/>
    <property type="project" value="TreeGrafter"/>
</dbReference>
<dbReference type="GO" id="GO:0000395">
    <property type="term" value="P:mRNA 5'-splice site recognition"/>
    <property type="evidence" value="ECO:0007669"/>
    <property type="project" value="TreeGrafter"/>
</dbReference>
<feature type="compositionally biased region" description="Polar residues" evidence="7">
    <location>
        <begin position="40"/>
        <end position="50"/>
    </location>
</feature>
<evidence type="ECO:0000256" key="6">
    <source>
        <dbReference type="ARBA" id="ARBA00038019"/>
    </source>
</evidence>
<evidence type="ECO:0000256" key="5">
    <source>
        <dbReference type="ARBA" id="ARBA00023242"/>
    </source>
</evidence>
<feature type="region of interest" description="Disordered" evidence="7">
    <location>
        <begin position="1"/>
        <end position="70"/>
    </location>
</feature>
<dbReference type="SMART" id="SM00386">
    <property type="entry name" value="HAT"/>
    <property type="match status" value="1"/>
</dbReference>
<evidence type="ECO:0000256" key="4">
    <source>
        <dbReference type="ARBA" id="ARBA00023187"/>
    </source>
</evidence>
<dbReference type="Pfam" id="PF23240">
    <property type="entry name" value="HAT_PRP39_N"/>
    <property type="match status" value="1"/>
</dbReference>
<dbReference type="Gene3D" id="1.25.40.10">
    <property type="entry name" value="Tetratricopeptide repeat domain"/>
    <property type="match status" value="1"/>
</dbReference>
<comment type="similarity">
    <text evidence="6">Belongs to the PRP39 family.</text>
</comment>
<dbReference type="OrthoDB" id="10265668at2759"/>
<comment type="caution">
    <text evidence="8">The sequence shown here is derived from an EMBL/GenBank/DDBJ whole genome shotgun (WGS) entry which is preliminary data.</text>
</comment>
<proteinExistence type="inferred from homology"/>
<keyword evidence="4" id="KW-0508">mRNA splicing</keyword>
<organism evidence="8 9">
    <name type="scientific">Folsomia candida</name>
    <name type="common">Springtail</name>
    <dbReference type="NCBI Taxonomy" id="158441"/>
    <lineage>
        <taxon>Eukaryota</taxon>
        <taxon>Metazoa</taxon>
        <taxon>Ecdysozoa</taxon>
        <taxon>Arthropoda</taxon>
        <taxon>Hexapoda</taxon>
        <taxon>Collembola</taxon>
        <taxon>Entomobryomorpha</taxon>
        <taxon>Isotomoidea</taxon>
        <taxon>Isotomidae</taxon>
        <taxon>Proisotominae</taxon>
        <taxon>Folsomia</taxon>
    </lineage>
</organism>
<sequence length="211" mass="23101">MDSSFLDSDGSNSHQFAPNLGDDSNPGGGSGEGIEFGNPYSFTADSNSNPFIVPPMEELGGIGEEEGSGVKRKLSEENGELNTDAQVLLKMNGDGGELLGDNLGGREGDGPSPNKKPLLDVRKLLPDLEKLWTAVENDINDFTAWTQLLQYVDSENELLAAREAYDAFLGKYPYCYGYWKKYADYEKRKGSAEECAKVTLLDLPYLQNILL</sequence>
<feature type="region of interest" description="Disordered" evidence="7">
    <location>
        <begin position="98"/>
        <end position="117"/>
    </location>
</feature>
<dbReference type="STRING" id="158441.A0A226DBN1"/>